<evidence type="ECO:0000256" key="1">
    <source>
        <dbReference type="SAM" id="SignalP"/>
    </source>
</evidence>
<dbReference type="EMBL" id="CP015136">
    <property type="protein sequence ID" value="AMY08458.1"/>
    <property type="molecule type" value="Genomic_DNA"/>
</dbReference>
<evidence type="ECO:0000313" key="3">
    <source>
        <dbReference type="Proteomes" id="UP000076079"/>
    </source>
</evidence>
<gene>
    <name evidence="2" type="ORF">LuPra_01658</name>
</gene>
<sequence length="203" mass="22126" precursor="true">MTDSIIAHAHPGRSTSSRALRHVRTVMAAATVAAVLATVPLPTHADGATQFTYSPIACQTFGGARWIYPSGQISNKSTTEPMRVFCPLIHEAKFEQTQKTEVAVVQANQHHRDEGNRVMRVKCRVFFNHPHANSDPRWAESGWHGQSVNSNGVETATIALPGHEYLGGSIMLECLIPPRDPQGVNQALFNGESRIGTYKSGVD</sequence>
<evidence type="ECO:0000313" key="2">
    <source>
        <dbReference type="EMBL" id="AMY08458.1"/>
    </source>
</evidence>
<organism evidence="2 3">
    <name type="scientific">Luteitalea pratensis</name>
    <dbReference type="NCBI Taxonomy" id="1855912"/>
    <lineage>
        <taxon>Bacteria</taxon>
        <taxon>Pseudomonadati</taxon>
        <taxon>Acidobacteriota</taxon>
        <taxon>Vicinamibacteria</taxon>
        <taxon>Vicinamibacterales</taxon>
        <taxon>Vicinamibacteraceae</taxon>
        <taxon>Luteitalea</taxon>
    </lineage>
</organism>
<dbReference type="KEGG" id="abac:LuPra_01658"/>
<evidence type="ECO:0008006" key="4">
    <source>
        <dbReference type="Google" id="ProtNLM"/>
    </source>
</evidence>
<feature type="signal peptide" evidence="1">
    <location>
        <begin position="1"/>
        <end position="45"/>
    </location>
</feature>
<keyword evidence="3" id="KW-1185">Reference proteome</keyword>
<reference evidence="3" key="2">
    <citation type="submission" date="2016-04" db="EMBL/GenBank/DDBJ databases">
        <title>First Complete Genome Sequence of a Subdivision 6 Acidobacterium.</title>
        <authorList>
            <person name="Huang S."/>
            <person name="Vieira S."/>
            <person name="Bunk B."/>
            <person name="Riedel T."/>
            <person name="Sproeer C."/>
            <person name="Overmann J."/>
        </authorList>
    </citation>
    <scope>NUCLEOTIDE SEQUENCE [LARGE SCALE GENOMIC DNA]</scope>
    <source>
        <strain evidence="3">DSM 100886 HEG_-6_39</strain>
    </source>
</reference>
<accession>A0A143PK57</accession>
<keyword evidence="1" id="KW-0732">Signal</keyword>
<reference evidence="2 3" key="1">
    <citation type="journal article" date="2016" name="Genome Announc.">
        <title>First Complete Genome Sequence of a Subdivision 6 Acidobacterium Strain.</title>
        <authorList>
            <person name="Huang S."/>
            <person name="Vieira S."/>
            <person name="Bunk B."/>
            <person name="Riedel T."/>
            <person name="Sproer C."/>
            <person name="Overmann J."/>
        </authorList>
    </citation>
    <scope>NUCLEOTIDE SEQUENCE [LARGE SCALE GENOMIC DNA]</scope>
    <source>
        <strain evidence="3">DSM 100886 HEG_-6_39</strain>
    </source>
</reference>
<dbReference type="AlphaFoldDB" id="A0A143PK57"/>
<feature type="chain" id="PRO_5007511507" description="Ig-like domain-containing protein" evidence="1">
    <location>
        <begin position="46"/>
        <end position="203"/>
    </location>
</feature>
<dbReference type="RefSeq" id="WP_157898887.1">
    <property type="nucleotide sequence ID" value="NZ_CP015136.1"/>
</dbReference>
<dbReference type="Proteomes" id="UP000076079">
    <property type="component" value="Chromosome"/>
</dbReference>
<proteinExistence type="predicted"/>
<protein>
    <recommendedName>
        <fullName evidence="4">Ig-like domain-containing protein</fullName>
    </recommendedName>
</protein>
<name>A0A143PK57_LUTPR</name>